<sequence>KAAASRAQAKAPAGRRLAVHTTGTESAAPRPDAGGSPAGVPPSFLASRGEMMGMLGLTGGSAAVTSPTPDSSSKLSAASPGGEIADLSWGAPRLKSRLSSPPPVPAKRQREVGSSDAEEVGVAKRGRIILSSDSNDDGATLTLIRRKRSARCSQSGGGVLPLPVLGVAPDGPGSSSVPIAPASEEVRPADGGGIPMTVEEEPRSPGVSTAQRGGSATDLELDALTPENVELVTTRTLAQVCHIWVLFFVFSTSSINADPLLYCLTRSYPSSGPSTLTASRV</sequence>
<dbReference type="Proteomes" id="UP000237105">
    <property type="component" value="Unassembled WGS sequence"/>
</dbReference>
<comment type="caution">
    <text evidence="2">The sequence shown here is derived from an EMBL/GenBank/DDBJ whole genome shotgun (WGS) entry which is preliminary data.</text>
</comment>
<reference evidence="3" key="1">
    <citation type="submission" date="2016-06" db="EMBL/GenBank/DDBJ databases">
        <title>Parallel loss of symbiosis genes in relatives of nitrogen-fixing non-legume Parasponia.</title>
        <authorList>
            <person name="Van Velzen R."/>
            <person name="Holmer R."/>
            <person name="Bu F."/>
            <person name="Rutten L."/>
            <person name="Van Zeijl A."/>
            <person name="Liu W."/>
            <person name="Santuari L."/>
            <person name="Cao Q."/>
            <person name="Sharma T."/>
            <person name="Shen D."/>
            <person name="Roswanjaya Y."/>
            <person name="Wardhani T."/>
            <person name="Kalhor M.S."/>
            <person name="Jansen J."/>
            <person name="Van den Hoogen J."/>
            <person name="Gungor B."/>
            <person name="Hartog M."/>
            <person name="Hontelez J."/>
            <person name="Verver J."/>
            <person name="Yang W.-C."/>
            <person name="Schijlen E."/>
            <person name="Repin R."/>
            <person name="Schilthuizen M."/>
            <person name="Schranz E."/>
            <person name="Heidstra R."/>
            <person name="Miyata K."/>
            <person name="Fedorova E."/>
            <person name="Kohlen W."/>
            <person name="Bisseling T."/>
            <person name="Smit S."/>
            <person name="Geurts R."/>
        </authorList>
    </citation>
    <scope>NUCLEOTIDE SEQUENCE [LARGE SCALE GENOMIC DNA]</scope>
    <source>
        <strain evidence="3">cv. WU1-14</strain>
    </source>
</reference>
<name>A0A2P5ALI7_PARAD</name>
<feature type="non-terminal residue" evidence="2">
    <location>
        <position position="1"/>
    </location>
</feature>
<feature type="region of interest" description="Disordered" evidence="1">
    <location>
        <begin position="173"/>
        <end position="192"/>
    </location>
</feature>
<evidence type="ECO:0000313" key="3">
    <source>
        <dbReference type="Proteomes" id="UP000237105"/>
    </source>
</evidence>
<protein>
    <submittedName>
        <fullName evidence="2">Uncharacterized protein</fullName>
    </submittedName>
</protein>
<proteinExistence type="predicted"/>
<accession>A0A2P5ALI7</accession>
<feature type="compositionally biased region" description="Low complexity" evidence="1">
    <location>
        <begin position="1"/>
        <end position="12"/>
    </location>
</feature>
<keyword evidence="3" id="KW-1185">Reference proteome</keyword>
<feature type="region of interest" description="Disordered" evidence="1">
    <location>
        <begin position="1"/>
        <end position="121"/>
    </location>
</feature>
<evidence type="ECO:0000313" key="2">
    <source>
        <dbReference type="EMBL" id="PON37393.1"/>
    </source>
</evidence>
<evidence type="ECO:0000256" key="1">
    <source>
        <dbReference type="SAM" id="MobiDB-lite"/>
    </source>
</evidence>
<dbReference type="AlphaFoldDB" id="A0A2P5ALI7"/>
<organism evidence="2 3">
    <name type="scientific">Parasponia andersonii</name>
    <name type="common">Sponia andersonii</name>
    <dbReference type="NCBI Taxonomy" id="3476"/>
    <lineage>
        <taxon>Eukaryota</taxon>
        <taxon>Viridiplantae</taxon>
        <taxon>Streptophyta</taxon>
        <taxon>Embryophyta</taxon>
        <taxon>Tracheophyta</taxon>
        <taxon>Spermatophyta</taxon>
        <taxon>Magnoliopsida</taxon>
        <taxon>eudicotyledons</taxon>
        <taxon>Gunneridae</taxon>
        <taxon>Pentapetalae</taxon>
        <taxon>rosids</taxon>
        <taxon>fabids</taxon>
        <taxon>Rosales</taxon>
        <taxon>Cannabaceae</taxon>
        <taxon>Parasponia</taxon>
    </lineage>
</organism>
<gene>
    <name evidence="2" type="ORF">PanWU01x14_320580</name>
</gene>
<feature type="compositionally biased region" description="Polar residues" evidence="1">
    <location>
        <begin position="63"/>
        <end position="76"/>
    </location>
</feature>
<dbReference type="EMBL" id="JXTB01000532">
    <property type="protein sequence ID" value="PON37393.1"/>
    <property type="molecule type" value="Genomic_DNA"/>
</dbReference>